<dbReference type="EMBL" id="JAIWYP010000001">
    <property type="protein sequence ID" value="KAH3881705.1"/>
    <property type="molecule type" value="Genomic_DNA"/>
</dbReference>
<evidence type="ECO:0000313" key="5">
    <source>
        <dbReference type="Proteomes" id="UP000828390"/>
    </source>
</evidence>
<dbReference type="AlphaFoldDB" id="A0A9D4MQS3"/>
<gene>
    <name evidence="4" type="ORF">DPMN_005632</name>
</gene>
<protein>
    <recommendedName>
        <fullName evidence="3">Ricin B lectin domain-containing protein</fullName>
    </recommendedName>
</protein>
<dbReference type="InterPro" id="IPR035992">
    <property type="entry name" value="Ricin_B-like_lectins"/>
</dbReference>
<dbReference type="GO" id="GO:0006493">
    <property type="term" value="P:protein O-linked glycosylation"/>
    <property type="evidence" value="ECO:0007669"/>
    <property type="project" value="TreeGrafter"/>
</dbReference>
<dbReference type="Proteomes" id="UP000828390">
    <property type="component" value="Unassembled WGS sequence"/>
</dbReference>
<dbReference type="InterPro" id="IPR000772">
    <property type="entry name" value="Ricin_B_lectin"/>
</dbReference>
<dbReference type="Gene3D" id="2.80.10.50">
    <property type="match status" value="1"/>
</dbReference>
<name>A0A9D4MQS3_DREPO</name>
<dbReference type="Gene3D" id="1.10.8.460">
    <property type="entry name" value="ppGaNTase-T1 linker domain-like"/>
    <property type="match status" value="1"/>
</dbReference>
<dbReference type="PANTHER" id="PTHR11675:SF126">
    <property type="entry name" value="RICIN B LECTIN DOMAIN-CONTAINING PROTEIN"/>
    <property type="match status" value="1"/>
</dbReference>
<dbReference type="GO" id="GO:0004653">
    <property type="term" value="F:polypeptide N-acetylgalactosaminyltransferase activity"/>
    <property type="evidence" value="ECO:0007669"/>
    <property type="project" value="TreeGrafter"/>
</dbReference>
<dbReference type="PROSITE" id="PS50231">
    <property type="entry name" value="RICIN_B_LECTIN"/>
    <property type="match status" value="1"/>
</dbReference>
<dbReference type="PANTHER" id="PTHR11675">
    <property type="entry name" value="N-ACETYLGALACTOSAMINYLTRANSFERASE"/>
    <property type="match status" value="1"/>
</dbReference>
<dbReference type="Pfam" id="PF00652">
    <property type="entry name" value="Ricin_B_lectin"/>
    <property type="match status" value="1"/>
</dbReference>
<keyword evidence="5" id="KW-1185">Reference proteome</keyword>
<feature type="domain" description="Ricin B lectin" evidence="3">
    <location>
        <begin position="66"/>
        <end position="187"/>
    </location>
</feature>
<reference evidence="4" key="1">
    <citation type="journal article" date="2019" name="bioRxiv">
        <title>The Genome of the Zebra Mussel, Dreissena polymorpha: A Resource for Invasive Species Research.</title>
        <authorList>
            <person name="McCartney M.A."/>
            <person name="Auch B."/>
            <person name="Kono T."/>
            <person name="Mallez S."/>
            <person name="Zhang Y."/>
            <person name="Obille A."/>
            <person name="Becker A."/>
            <person name="Abrahante J.E."/>
            <person name="Garbe J."/>
            <person name="Badalamenti J.P."/>
            <person name="Herman A."/>
            <person name="Mangelson H."/>
            <person name="Liachko I."/>
            <person name="Sullivan S."/>
            <person name="Sone E.D."/>
            <person name="Koren S."/>
            <person name="Silverstein K.A.T."/>
            <person name="Beckman K.B."/>
            <person name="Gohl D.M."/>
        </authorList>
    </citation>
    <scope>NUCLEOTIDE SEQUENCE</scope>
    <source>
        <strain evidence="4">Duluth1</strain>
        <tissue evidence="4">Whole animal</tissue>
    </source>
</reference>
<dbReference type="SUPFAM" id="SSF50370">
    <property type="entry name" value="Ricin B-like lectins"/>
    <property type="match status" value="1"/>
</dbReference>
<evidence type="ECO:0000256" key="2">
    <source>
        <dbReference type="ARBA" id="ARBA00023157"/>
    </source>
</evidence>
<evidence type="ECO:0000259" key="3">
    <source>
        <dbReference type="SMART" id="SM00458"/>
    </source>
</evidence>
<evidence type="ECO:0000256" key="1">
    <source>
        <dbReference type="ARBA" id="ARBA00022734"/>
    </source>
</evidence>
<evidence type="ECO:0000313" key="4">
    <source>
        <dbReference type="EMBL" id="KAH3881705.1"/>
    </source>
</evidence>
<sequence>MARVWIDPPFLDLFEDYVRDKKFTTGDLTKRRAIRERNKCQPYQYFVDVVKAFSEVYFPVDVKRFGHIYNKAVDKCLDVSKENNVLSLILYKCHPQVASNQYFTHTSNGQIRSVDSTAVSVVKRGNVTIVDVTLRPANWGEKKTLWDYRPEGTIVSHLNQQCLTATRTNKATIAPCSGADTQCWAWGRT</sequence>
<comment type="caution">
    <text evidence="4">The sequence shown here is derived from an EMBL/GenBank/DDBJ whole genome shotgun (WGS) entry which is preliminary data.</text>
</comment>
<keyword evidence="2" id="KW-1015">Disulfide bond</keyword>
<keyword evidence="1" id="KW-0430">Lectin</keyword>
<accession>A0A9D4MQS3</accession>
<reference evidence="4" key="2">
    <citation type="submission" date="2020-11" db="EMBL/GenBank/DDBJ databases">
        <authorList>
            <person name="McCartney M.A."/>
            <person name="Auch B."/>
            <person name="Kono T."/>
            <person name="Mallez S."/>
            <person name="Becker A."/>
            <person name="Gohl D.M."/>
            <person name="Silverstein K.A.T."/>
            <person name="Koren S."/>
            <person name="Bechman K.B."/>
            <person name="Herman A."/>
            <person name="Abrahante J.E."/>
            <person name="Garbe J."/>
        </authorList>
    </citation>
    <scope>NUCLEOTIDE SEQUENCE</scope>
    <source>
        <strain evidence="4">Duluth1</strain>
        <tissue evidence="4">Whole animal</tissue>
    </source>
</reference>
<dbReference type="GO" id="GO:0030246">
    <property type="term" value="F:carbohydrate binding"/>
    <property type="evidence" value="ECO:0007669"/>
    <property type="project" value="UniProtKB-KW"/>
</dbReference>
<dbReference type="GO" id="GO:0005794">
    <property type="term" value="C:Golgi apparatus"/>
    <property type="evidence" value="ECO:0007669"/>
    <property type="project" value="TreeGrafter"/>
</dbReference>
<proteinExistence type="predicted"/>
<organism evidence="4 5">
    <name type="scientific">Dreissena polymorpha</name>
    <name type="common">Zebra mussel</name>
    <name type="synonym">Mytilus polymorpha</name>
    <dbReference type="NCBI Taxonomy" id="45954"/>
    <lineage>
        <taxon>Eukaryota</taxon>
        <taxon>Metazoa</taxon>
        <taxon>Spiralia</taxon>
        <taxon>Lophotrochozoa</taxon>
        <taxon>Mollusca</taxon>
        <taxon>Bivalvia</taxon>
        <taxon>Autobranchia</taxon>
        <taxon>Heteroconchia</taxon>
        <taxon>Euheterodonta</taxon>
        <taxon>Imparidentia</taxon>
        <taxon>Neoheterodontei</taxon>
        <taxon>Myida</taxon>
        <taxon>Dreissenoidea</taxon>
        <taxon>Dreissenidae</taxon>
        <taxon>Dreissena</taxon>
    </lineage>
</organism>
<dbReference type="SMART" id="SM00458">
    <property type="entry name" value="RICIN"/>
    <property type="match status" value="1"/>
</dbReference>